<evidence type="ECO:0000313" key="1">
    <source>
        <dbReference type="EMBL" id="PZP40290.1"/>
    </source>
</evidence>
<gene>
    <name evidence="1" type="ORF">DI598_19415</name>
</gene>
<reference evidence="1 2" key="1">
    <citation type="submission" date="2017-11" db="EMBL/GenBank/DDBJ databases">
        <title>Infants hospitalized years apart are colonized by the same room-sourced microbial strains.</title>
        <authorList>
            <person name="Brooks B."/>
            <person name="Olm M.R."/>
            <person name="Firek B.A."/>
            <person name="Baker R."/>
            <person name="Thomas B.C."/>
            <person name="Morowitz M.J."/>
            <person name="Banfield J.F."/>
        </authorList>
    </citation>
    <scope>NUCLEOTIDE SEQUENCE [LARGE SCALE GENOMIC DNA]</scope>
    <source>
        <strain evidence="1">S2_009_000_R2_76</strain>
    </source>
</reference>
<protein>
    <recommendedName>
        <fullName evidence="3">Glycosyltransferase subfamily 4-like N-terminal domain-containing protein</fullName>
    </recommendedName>
</protein>
<evidence type="ECO:0008006" key="3">
    <source>
        <dbReference type="Google" id="ProtNLM"/>
    </source>
</evidence>
<dbReference type="EMBL" id="QFOI01000616">
    <property type="protein sequence ID" value="PZP40290.1"/>
    <property type="molecule type" value="Genomic_DNA"/>
</dbReference>
<dbReference type="AlphaFoldDB" id="A0A2W5EGN1"/>
<sequence length="207" mass="24365">MQDKKASILFVSKHAVHEKMAMAGNQFFYHTLLSFCQDNRFDVGIITVQKKGEDLSNMQEAFRSKASDFSVALPRLMTLFTYFFYNTKLRIWLSSLRADWYLLDPIYRHFFKKAIKKANEKGFKPDIVVLEWTEVLFLEGFCKKLFPQAKIVVTEHDVSFTKVDRRFQNEPNIKKRLVLPFKQKELSALQKVDIIRVLSKDDQVILN</sequence>
<dbReference type="Proteomes" id="UP000249645">
    <property type="component" value="Unassembled WGS sequence"/>
</dbReference>
<evidence type="ECO:0000313" key="2">
    <source>
        <dbReference type="Proteomes" id="UP000249645"/>
    </source>
</evidence>
<proteinExistence type="predicted"/>
<dbReference type="SUPFAM" id="SSF53756">
    <property type="entry name" value="UDP-Glycosyltransferase/glycogen phosphorylase"/>
    <property type="match status" value="1"/>
</dbReference>
<name>A0A2W5EGN1_9SPHI</name>
<accession>A0A2W5EGN1</accession>
<feature type="non-terminal residue" evidence="1">
    <location>
        <position position="207"/>
    </location>
</feature>
<comment type="caution">
    <text evidence="1">The sequence shown here is derived from an EMBL/GenBank/DDBJ whole genome shotgun (WGS) entry which is preliminary data.</text>
</comment>
<organism evidence="1 2">
    <name type="scientific">Pseudopedobacter saltans</name>
    <dbReference type="NCBI Taxonomy" id="151895"/>
    <lineage>
        <taxon>Bacteria</taxon>
        <taxon>Pseudomonadati</taxon>
        <taxon>Bacteroidota</taxon>
        <taxon>Sphingobacteriia</taxon>
        <taxon>Sphingobacteriales</taxon>
        <taxon>Sphingobacteriaceae</taxon>
        <taxon>Pseudopedobacter</taxon>
    </lineage>
</organism>